<feature type="non-terminal residue" evidence="1">
    <location>
        <position position="1"/>
    </location>
</feature>
<accession>A0AC60Q1Y7</accession>
<feature type="non-terminal residue" evidence="1">
    <location>
        <position position="53"/>
    </location>
</feature>
<organism evidence="1 2">
    <name type="scientific">Ixodes persulcatus</name>
    <name type="common">Taiga tick</name>
    <dbReference type="NCBI Taxonomy" id="34615"/>
    <lineage>
        <taxon>Eukaryota</taxon>
        <taxon>Metazoa</taxon>
        <taxon>Ecdysozoa</taxon>
        <taxon>Arthropoda</taxon>
        <taxon>Chelicerata</taxon>
        <taxon>Arachnida</taxon>
        <taxon>Acari</taxon>
        <taxon>Parasitiformes</taxon>
        <taxon>Ixodida</taxon>
        <taxon>Ixodoidea</taxon>
        <taxon>Ixodidae</taxon>
        <taxon>Ixodinae</taxon>
        <taxon>Ixodes</taxon>
    </lineage>
</organism>
<reference evidence="1 2" key="1">
    <citation type="journal article" date="2020" name="Cell">
        <title>Large-Scale Comparative Analyses of Tick Genomes Elucidate Their Genetic Diversity and Vector Capacities.</title>
        <authorList>
            <consortium name="Tick Genome and Microbiome Consortium (TIGMIC)"/>
            <person name="Jia N."/>
            <person name="Wang J."/>
            <person name="Shi W."/>
            <person name="Du L."/>
            <person name="Sun Y."/>
            <person name="Zhan W."/>
            <person name="Jiang J.F."/>
            <person name="Wang Q."/>
            <person name="Zhang B."/>
            <person name="Ji P."/>
            <person name="Bell-Sakyi L."/>
            <person name="Cui X.M."/>
            <person name="Yuan T.T."/>
            <person name="Jiang B.G."/>
            <person name="Yang W.F."/>
            <person name="Lam T.T."/>
            <person name="Chang Q.C."/>
            <person name="Ding S.J."/>
            <person name="Wang X.J."/>
            <person name="Zhu J.G."/>
            <person name="Ruan X.D."/>
            <person name="Zhao L."/>
            <person name="Wei J.T."/>
            <person name="Ye R.Z."/>
            <person name="Que T.C."/>
            <person name="Du C.H."/>
            <person name="Zhou Y.H."/>
            <person name="Cheng J.X."/>
            <person name="Dai P.F."/>
            <person name="Guo W.B."/>
            <person name="Han X.H."/>
            <person name="Huang E.J."/>
            <person name="Li L.F."/>
            <person name="Wei W."/>
            <person name="Gao Y.C."/>
            <person name="Liu J.Z."/>
            <person name="Shao H.Z."/>
            <person name="Wang X."/>
            <person name="Wang C.C."/>
            <person name="Yang T.C."/>
            <person name="Huo Q.B."/>
            <person name="Li W."/>
            <person name="Chen H.Y."/>
            <person name="Chen S.E."/>
            <person name="Zhou L.G."/>
            <person name="Ni X.B."/>
            <person name="Tian J.H."/>
            <person name="Sheng Y."/>
            <person name="Liu T."/>
            <person name="Pan Y.S."/>
            <person name="Xia L.Y."/>
            <person name="Li J."/>
            <person name="Zhao F."/>
            <person name="Cao W.C."/>
        </authorList>
    </citation>
    <scope>NUCLEOTIDE SEQUENCE [LARGE SCALE GENOMIC DNA]</scope>
    <source>
        <strain evidence="1">Iper-2018</strain>
    </source>
</reference>
<dbReference type="EMBL" id="JABSTQ010009600">
    <property type="protein sequence ID" value="KAG0427690.1"/>
    <property type="molecule type" value="Genomic_DNA"/>
</dbReference>
<sequence length="53" mass="6201">SGRSTPSSTKCTRRPRDVIKRLQAKLSSYRKTIARLWKEQKQKPRSVLEALEM</sequence>
<evidence type="ECO:0000313" key="1">
    <source>
        <dbReference type="EMBL" id="KAG0427690.1"/>
    </source>
</evidence>
<dbReference type="Proteomes" id="UP000805193">
    <property type="component" value="Unassembled WGS sequence"/>
</dbReference>
<protein>
    <submittedName>
        <fullName evidence="1">Uncharacterized protein</fullName>
    </submittedName>
</protein>
<proteinExistence type="predicted"/>
<keyword evidence="2" id="KW-1185">Reference proteome</keyword>
<gene>
    <name evidence="1" type="ORF">HPB47_025275</name>
</gene>
<name>A0AC60Q1Y7_IXOPE</name>
<comment type="caution">
    <text evidence="1">The sequence shown here is derived from an EMBL/GenBank/DDBJ whole genome shotgun (WGS) entry which is preliminary data.</text>
</comment>
<evidence type="ECO:0000313" key="2">
    <source>
        <dbReference type="Proteomes" id="UP000805193"/>
    </source>
</evidence>